<comment type="function">
    <text evidence="6">Catalyzes the reversible cleavage of pseudouridine 5'-phosphate (PsiMP) to ribose 5-phosphate and uracil. Functions biologically in the cleavage direction, as part of a pseudouridine degradation pathway.</text>
</comment>
<feature type="active site" description="Nucleophile" evidence="6">
    <location>
        <position position="162"/>
    </location>
</feature>
<feature type="active site" description="Proton donor" evidence="6">
    <location>
        <position position="25"/>
    </location>
</feature>
<dbReference type="EC" id="4.2.1.70" evidence="6"/>
<dbReference type="Gene3D" id="3.40.1790.10">
    <property type="entry name" value="Indigoidine synthase domain"/>
    <property type="match status" value="1"/>
</dbReference>
<protein>
    <recommendedName>
        <fullName evidence="6">Pseudouridine-5'-phosphate glycosidase</fullName>
        <shortName evidence="6">PsiMP glycosidase</shortName>
        <ecNumber evidence="6">4.2.1.70</ecNumber>
    </recommendedName>
</protein>
<dbReference type="GO" id="GO:0016798">
    <property type="term" value="F:hydrolase activity, acting on glycosyl bonds"/>
    <property type="evidence" value="ECO:0007669"/>
    <property type="project" value="UniProtKB-KW"/>
</dbReference>
<accession>A7NPY5</accession>
<keyword evidence="2 6" id="KW-0378">Hydrolase</keyword>
<dbReference type="HOGENOM" id="CLU_012201_0_1_0"/>
<keyword evidence="4 6" id="KW-0456">Lyase</keyword>
<evidence type="ECO:0000256" key="6">
    <source>
        <dbReference type="HAMAP-Rule" id="MF_01876"/>
    </source>
</evidence>
<feature type="binding site" evidence="6">
    <location>
        <position position="89"/>
    </location>
    <ligand>
        <name>substrate</name>
    </ligand>
</feature>
<evidence type="ECO:0000256" key="4">
    <source>
        <dbReference type="ARBA" id="ARBA00023239"/>
    </source>
</evidence>
<organism evidence="7 8">
    <name type="scientific">Roseiflexus castenholzii (strain DSM 13941 / HLO8)</name>
    <dbReference type="NCBI Taxonomy" id="383372"/>
    <lineage>
        <taxon>Bacteria</taxon>
        <taxon>Bacillati</taxon>
        <taxon>Chloroflexota</taxon>
        <taxon>Chloroflexia</taxon>
        <taxon>Chloroflexales</taxon>
        <taxon>Roseiflexineae</taxon>
        <taxon>Roseiflexaceae</taxon>
        <taxon>Roseiflexus</taxon>
    </lineage>
</organism>
<dbReference type="GO" id="GO:0046872">
    <property type="term" value="F:metal ion binding"/>
    <property type="evidence" value="ECO:0007669"/>
    <property type="project" value="UniProtKB-KW"/>
</dbReference>
<dbReference type="GO" id="GO:0046113">
    <property type="term" value="P:nucleobase catabolic process"/>
    <property type="evidence" value="ECO:0007669"/>
    <property type="project" value="UniProtKB-UniRule"/>
</dbReference>
<dbReference type="PANTHER" id="PTHR42909">
    <property type="entry name" value="ZGC:136858"/>
    <property type="match status" value="1"/>
</dbReference>
<dbReference type="STRING" id="383372.Rcas_3582"/>
<dbReference type="HAMAP" id="MF_01876">
    <property type="entry name" value="PsiMP_glycosidase"/>
    <property type="match status" value="1"/>
</dbReference>
<dbReference type="PANTHER" id="PTHR42909:SF1">
    <property type="entry name" value="CARBOHYDRATE KINASE PFKB DOMAIN-CONTAINING PROTEIN"/>
    <property type="match status" value="1"/>
</dbReference>
<evidence type="ECO:0000256" key="5">
    <source>
        <dbReference type="ARBA" id="ARBA00023295"/>
    </source>
</evidence>
<gene>
    <name evidence="6" type="primary">psuG</name>
    <name evidence="7" type="ordered locus">Rcas_3582</name>
</gene>
<name>A7NPY5_ROSCS</name>
<evidence type="ECO:0000256" key="3">
    <source>
        <dbReference type="ARBA" id="ARBA00023211"/>
    </source>
</evidence>
<evidence type="ECO:0000256" key="2">
    <source>
        <dbReference type="ARBA" id="ARBA00022801"/>
    </source>
</evidence>
<feature type="binding site" evidence="6">
    <location>
        <position position="109"/>
    </location>
    <ligand>
        <name>substrate</name>
    </ligand>
</feature>
<keyword evidence="1 6" id="KW-0479">Metal-binding</keyword>
<comment type="similarity">
    <text evidence="6">Belongs to the pseudouridine-5'-phosphate glycosidase family.</text>
</comment>
<comment type="catalytic activity">
    <reaction evidence="6">
        <text>D-ribose 5-phosphate + uracil = psi-UMP + H2O</text>
        <dbReference type="Rhea" id="RHEA:18337"/>
        <dbReference type="ChEBI" id="CHEBI:15377"/>
        <dbReference type="ChEBI" id="CHEBI:17568"/>
        <dbReference type="ChEBI" id="CHEBI:58380"/>
        <dbReference type="ChEBI" id="CHEBI:78346"/>
        <dbReference type="EC" id="4.2.1.70"/>
    </reaction>
</comment>
<dbReference type="Pfam" id="PF04227">
    <property type="entry name" value="Indigoidine_A"/>
    <property type="match status" value="1"/>
</dbReference>
<dbReference type="Proteomes" id="UP000000263">
    <property type="component" value="Chromosome"/>
</dbReference>
<keyword evidence="8" id="KW-1185">Reference proteome</keyword>
<dbReference type="eggNOG" id="COG2313">
    <property type="taxonomic scope" value="Bacteria"/>
</dbReference>
<comment type="cofactor">
    <cofactor evidence="6">
        <name>Mn(2+)</name>
        <dbReference type="ChEBI" id="CHEBI:29035"/>
    </cofactor>
    <text evidence="6">Binds 1 Mn(2+) ion per subunit.</text>
</comment>
<dbReference type="RefSeq" id="WP_012122054.1">
    <property type="nucleotide sequence ID" value="NC_009767.1"/>
</dbReference>
<evidence type="ECO:0000313" key="8">
    <source>
        <dbReference type="Proteomes" id="UP000000263"/>
    </source>
</evidence>
<dbReference type="EMBL" id="CP000804">
    <property type="protein sequence ID" value="ABU59631.1"/>
    <property type="molecule type" value="Genomic_DNA"/>
</dbReference>
<evidence type="ECO:0000256" key="1">
    <source>
        <dbReference type="ARBA" id="ARBA00022723"/>
    </source>
</evidence>
<dbReference type="KEGG" id="rca:Rcas_3582"/>
<dbReference type="InterPro" id="IPR007342">
    <property type="entry name" value="PsuG"/>
</dbReference>
<dbReference type="GO" id="GO:0004730">
    <property type="term" value="F:pseudouridylate synthase activity"/>
    <property type="evidence" value="ECO:0007669"/>
    <property type="project" value="UniProtKB-UniRule"/>
</dbReference>
<reference evidence="7 8" key="1">
    <citation type="submission" date="2007-08" db="EMBL/GenBank/DDBJ databases">
        <title>Complete sequence of Roseiflexus castenholzii DSM 13941.</title>
        <authorList>
            <consortium name="US DOE Joint Genome Institute"/>
            <person name="Copeland A."/>
            <person name="Lucas S."/>
            <person name="Lapidus A."/>
            <person name="Barry K."/>
            <person name="Glavina del Rio T."/>
            <person name="Dalin E."/>
            <person name="Tice H."/>
            <person name="Pitluck S."/>
            <person name="Thompson L.S."/>
            <person name="Brettin T."/>
            <person name="Bruce D."/>
            <person name="Detter J.C."/>
            <person name="Han C."/>
            <person name="Tapia R."/>
            <person name="Schmutz J."/>
            <person name="Larimer F."/>
            <person name="Land M."/>
            <person name="Hauser L."/>
            <person name="Kyrpides N."/>
            <person name="Mikhailova N."/>
            <person name="Bryant D.A."/>
            <person name="Hanada S."/>
            <person name="Tsukatani Y."/>
            <person name="Richardson P."/>
        </authorList>
    </citation>
    <scope>NUCLEOTIDE SEQUENCE [LARGE SCALE GENOMIC DNA]</scope>
    <source>
        <strain evidence="8">DSM 13941 / HLO8</strain>
    </source>
</reference>
<evidence type="ECO:0000313" key="7">
    <source>
        <dbReference type="EMBL" id="ABU59631.1"/>
    </source>
</evidence>
<proteinExistence type="inferred from homology"/>
<feature type="binding site" evidence="6">
    <location>
        <begin position="143"/>
        <end position="145"/>
    </location>
    <ligand>
        <name>substrate</name>
    </ligand>
</feature>
<sequence>MSISIAIAPDVQAALDAGRPVVALESTVISHGLPYPHNLELARAMEQEVRDSGAVPATIGIVAGVPTVGMDEVAIERFARTDAQHRPSKVSRRDLGYVIAQGGDGATTVAATMALAHLAGVQVFATGGIGGVHRGARESWDMSADLTELAHTPIVVVCAGAKAILDLSATLEYLETSGVPVLGWRTNEFPAFYSRSSGLPVAQASDATFVARAWHAHRALGGAGMLLTVPPPAEYALDRVVVEAAIERALRRATDEGVHGPAVTPFLLAALAQETGGASVRANVALLCQNARVAAHIAAAIAGVL</sequence>
<keyword evidence="5 6" id="KW-0326">Glycosidase</keyword>
<comment type="subunit">
    <text evidence="6">Homotrimer.</text>
</comment>
<feature type="binding site" evidence="6">
    <location>
        <position position="141"/>
    </location>
    <ligand>
        <name>Mn(2+)</name>
        <dbReference type="ChEBI" id="CHEBI:29035"/>
    </ligand>
</feature>
<keyword evidence="3 6" id="KW-0464">Manganese</keyword>
<dbReference type="AlphaFoldDB" id="A7NPY5"/>
<dbReference type="InterPro" id="IPR022830">
    <property type="entry name" value="Indigdn_synthA-like"/>
</dbReference>
<dbReference type="OrthoDB" id="9805870at2"/>
<dbReference type="SUPFAM" id="SSF110581">
    <property type="entry name" value="Indigoidine synthase A-like"/>
    <property type="match status" value="1"/>
</dbReference>
<dbReference type="GO" id="GO:0005737">
    <property type="term" value="C:cytoplasm"/>
    <property type="evidence" value="ECO:0007669"/>
    <property type="project" value="TreeGrafter"/>
</dbReference>